<feature type="binding site" evidence="5">
    <location>
        <position position="127"/>
    </location>
    <ligand>
        <name>ATP</name>
        <dbReference type="ChEBI" id="CHEBI:30616"/>
    </ligand>
</feature>
<keyword evidence="1 5" id="KW-0808">Transferase</keyword>
<keyword evidence="4 5" id="KW-0418">Kinase</keyword>
<evidence type="ECO:0000256" key="4">
    <source>
        <dbReference type="ARBA" id="ARBA00022777"/>
    </source>
</evidence>
<feature type="binding site" evidence="5">
    <location>
        <position position="31"/>
    </location>
    <ligand>
        <name>AMP</name>
        <dbReference type="ChEBI" id="CHEBI:456215"/>
    </ligand>
</feature>
<feature type="binding site" evidence="5">
    <location>
        <begin position="85"/>
        <end position="88"/>
    </location>
    <ligand>
        <name>AMP</name>
        <dbReference type="ChEBI" id="CHEBI:456215"/>
    </ligand>
</feature>
<feature type="binding site" evidence="5">
    <location>
        <position position="36"/>
    </location>
    <ligand>
        <name>AMP</name>
        <dbReference type="ChEBI" id="CHEBI:456215"/>
    </ligand>
</feature>
<name>K8XUN9_RHOOP</name>
<dbReference type="InterPro" id="IPR027417">
    <property type="entry name" value="P-loop_NTPase"/>
</dbReference>
<dbReference type="SUPFAM" id="SSF52540">
    <property type="entry name" value="P-loop containing nucleoside triphosphate hydrolases"/>
    <property type="match status" value="1"/>
</dbReference>
<dbReference type="Gene3D" id="3.40.50.300">
    <property type="entry name" value="P-loop containing nucleotide triphosphate hydrolases"/>
    <property type="match status" value="1"/>
</dbReference>
<feature type="binding site" evidence="5">
    <location>
        <position position="92"/>
    </location>
    <ligand>
        <name>AMP</name>
        <dbReference type="ChEBI" id="CHEBI:456215"/>
    </ligand>
</feature>
<feature type="binding site" evidence="5">
    <location>
        <position position="129"/>
    </location>
    <ligand>
        <name>AMP</name>
        <dbReference type="ChEBI" id="CHEBI:456215"/>
    </ligand>
</feature>
<dbReference type="PRINTS" id="PR00094">
    <property type="entry name" value="ADENYLTKNASE"/>
</dbReference>
<evidence type="ECO:0000313" key="8">
    <source>
        <dbReference type="EMBL" id="EKT80820.1"/>
    </source>
</evidence>
<comment type="caution">
    <text evidence="5">Lacks conserved residue(s) required for the propagation of feature annotation.</text>
</comment>
<dbReference type="AlphaFoldDB" id="K8XUN9"/>
<dbReference type="HAMAP" id="MF_00235">
    <property type="entry name" value="Adenylate_kinase_Adk"/>
    <property type="match status" value="1"/>
</dbReference>
<reference evidence="8 9" key="1">
    <citation type="journal article" date="2013" name="Genome Announc.">
        <title>Draft Genome Sequence of Rhodococcus opacus Strain M213 Shows a Diverse Catabolic Potential.</title>
        <authorList>
            <person name="Pathak A."/>
            <person name="Green S.J."/>
            <person name="Ogram A."/>
            <person name="Chauhan A."/>
        </authorList>
    </citation>
    <scope>NUCLEOTIDE SEQUENCE [LARGE SCALE GENOMIC DNA]</scope>
    <source>
        <strain evidence="8 9">M213</strain>
    </source>
</reference>
<dbReference type="RefSeq" id="WP_005259133.1">
    <property type="nucleotide sequence ID" value="NZ_AJYC02000064.1"/>
</dbReference>
<accession>K8XUN9</accession>
<dbReference type="UniPathway" id="UPA00588">
    <property type="reaction ID" value="UER00649"/>
</dbReference>
<dbReference type="Pfam" id="PF00406">
    <property type="entry name" value="ADK"/>
    <property type="match status" value="1"/>
</dbReference>
<dbReference type="NCBIfam" id="NF011100">
    <property type="entry name" value="PRK14527.1"/>
    <property type="match status" value="1"/>
</dbReference>
<comment type="pathway">
    <text evidence="5">Purine metabolism; AMP biosynthesis via salvage pathway; AMP from ADP: step 1/1.</text>
</comment>
<evidence type="ECO:0000256" key="3">
    <source>
        <dbReference type="ARBA" id="ARBA00022741"/>
    </source>
</evidence>
<comment type="function">
    <text evidence="5">Catalyzes the reversible transfer of the terminal phosphate group between ATP and AMP. Plays an important role in cellular energy homeostasis and in adenine nucleotide metabolism.</text>
</comment>
<evidence type="ECO:0000313" key="9">
    <source>
        <dbReference type="Proteomes" id="UP000005951"/>
    </source>
</evidence>
<feature type="binding site" evidence="5">
    <location>
        <position position="166"/>
    </location>
    <ligand>
        <name>ATP</name>
        <dbReference type="ChEBI" id="CHEBI:30616"/>
    </ligand>
</feature>
<dbReference type="GO" id="GO:0044209">
    <property type="term" value="P:AMP salvage"/>
    <property type="evidence" value="ECO:0007669"/>
    <property type="project" value="UniProtKB-UniRule"/>
</dbReference>
<dbReference type="GO" id="GO:0005737">
    <property type="term" value="C:cytoplasm"/>
    <property type="evidence" value="ECO:0007669"/>
    <property type="project" value="UniProtKB-SubCell"/>
</dbReference>
<comment type="subunit">
    <text evidence="5 7">Monomer.</text>
</comment>
<evidence type="ECO:0000256" key="5">
    <source>
        <dbReference type="HAMAP-Rule" id="MF_00235"/>
    </source>
</evidence>
<gene>
    <name evidence="5 8" type="primary">adk</name>
    <name evidence="8" type="ORF">WSS_A20274</name>
</gene>
<feature type="binding site" evidence="5">
    <location>
        <begin position="57"/>
        <end position="59"/>
    </location>
    <ligand>
        <name>AMP</name>
        <dbReference type="ChEBI" id="CHEBI:456215"/>
    </ligand>
</feature>
<dbReference type="EMBL" id="AJYC02000064">
    <property type="protein sequence ID" value="EKT80820.1"/>
    <property type="molecule type" value="Genomic_DNA"/>
</dbReference>
<dbReference type="Proteomes" id="UP000005951">
    <property type="component" value="Unassembled WGS sequence"/>
</dbReference>
<dbReference type="GO" id="GO:0005524">
    <property type="term" value="F:ATP binding"/>
    <property type="evidence" value="ECO:0007669"/>
    <property type="project" value="UniProtKB-UniRule"/>
</dbReference>
<keyword evidence="2 5" id="KW-0545">Nucleotide biosynthesis</keyword>
<keyword evidence="3 5" id="KW-0547">Nucleotide-binding</keyword>
<protein>
    <recommendedName>
        <fullName evidence="5 7">Adenylate kinase</fullName>
        <shortName evidence="5">AK</shortName>
        <ecNumber evidence="5 7">2.7.4.3</ecNumber>
    </recommendedName>
    <alternativeName>
        <fullName evidence="5">ATP-AMP transphosphorylase</fullName>
    </alternativeName>
    <alternativeName>
        <fullName evidence="5">ATP:AMP phosphotransferase</fullName>
    </alternativeName>
    <alternativeName>
        <fullName evidence="5">Adenylate monophosphate kinase</fullName>
    </alternativeName>
</protein>
<dbReference type="NCBIfam" id="NF011105">
    <property type="entry name" value="PRK14532.1"/>
    <property type="match status" value="1"/>
</dbReference>
<sequence length="181" mass="19886">MRLVILGPPGAGKGTQASLLSKKRGFPHISTGDLFRTNIGRGTSLGKEVKKYLDAGDLVPPALTIDMVRSRLSEPDAATGFFLDGFPRSTMQADALRDILAERGEKLDAVLQFRIDTEVAVERMLGRGRADDTEDVIRNRLQVYREDTLPLLEYYADLLLTVDAVGEVDDVNERALKALLA</sequence>
<comment type="caution">
    <text evidence="8">The sequence shown here is derived from an EMBL/GenBank/DDBJ whole genome shotgun (WGS) entry which is preliminary data.</text>
</comment>
<comment type="similarity">
    <text evidence="5 6">Belongs to the adenylate kinase family.</text>
</comment>
<dbReference type="PANTHER" id="PTHR23359">
    <property type="entry name" value="NUCLEOTIDE KINASE"/>
    <property type="match status" value="1"/>
</dbReference>
<evidence type="ECO:0000256" key="7">
    <source>
        <dbReference type="RuleBase" id="RU003331"/>
    </source>
</evidence>
<feature type="binding site" evidence="5">
    <location>
        <position position="140"/>
    </location>
    <ligand>
        <name>AMP</name>
        <dbReference type="ChEBI" id="CHEBI:456215"/>
    </ligand>
</feature>
<organism evidence="8 9">
    <name type="scientific">Rhodococcus opacus M213</name>
    <dbReference type="NCBI Taxonomy" id="1129896"/>
    <lineage>
        <taxon>Bacteria</taxon>
        <taxon>Bacillati</taxon>
        <taxon>Actinomycetota</taxon>
        <taxon>Actinomycetes</taxon>
        <taxon>Mycobacteriales</taxon>
        <taxon>Nocardiaceae</taxon>
        <taxon>Rhodococcus</taxon>
    </lineage>
</organism>
<feature type="region of interest" description="NMP" evidence="5">
    <location>
        <begin position="30"/>
        <end position="59"/>
    </location>
</feature>
<comment type="catalytic activity">
    <reaction evidence="5 7">
        <text>AMP + ATP = 2 ADP</text>
        <dbReference type="Rhea" id="RHEA:12973"/>
        <dbReference type="ChEBI" id="CHEBI:30616"/>
        <dbReference type="ChEBI" id="CHEBI:456215"/>
        <dbReference type="ChEBI" id="CHEBI:456216"/>
        <dbReference type="EC" id="2.7.4.3"/>
    </reaction>
</comment>
<comment type="domain">
    <text evidence="5">Consists of three domains, a large central CORE domain and two small peripheral domains, NMPbind and LID, which undergo movements during catalysis. The LID domain closes over the site of phosphoryl transfer upon ATP binding. Assembling and dissambling the active center during each catalytic cycle provides an effective means to prevent ATP hydrolysis.</text>
</comment>
<dbReference type="NCBIfam" id="NF001381">
    <property type="entry name" value="PRK00279.1-3"/>
    <property type="match status" value="1"/>
</dbReference>
<evidence type="ECO:0000256" key="1">
    <source>
        <dbReference type="ARBA" id="ARBA00022679"/>
    </source>
</evidence>
<dbReference type="InterPro" id="IPR000850">
    <property type="entry name" value="Adenylat/UMP-CMP_kin"/>
</dbReference>
<dbReference type="CDD" id="cd01428">
    <property type="entry name" value="ADK"/>
    <property type="match status" value="1"/>
</dbReference>
<comment type="subcellular location">
    <subcellularLocation>
        <location evidence="5 7">Cytoplasm</location>
    </subcellularLocation>
</comment>
<dbReference type="PROSITE" id="PS00113">
    <property type="entry name" value="ADENYLATE_KINASE"/>
    <property type="match status" value="1"/>
</dbReference>
<dbReference type="InterPro" id="IPR033690">
    <property type="entry name" value="Adenylat_kinase_CS"/>
</dbReference>
<feature type="binding site" evidence="5">
    <location>
        <begin position="10"/>
        <end position="15"/>
    </location>
    <ligand>
        <name>ATP</name>
        <dbReference type="ChEBI" id="CHEBI:30616"/>
    </ligand>
</feature>
<keyword evidence="5 7" id="KW-0067">ATP-binding</keyword>
<evidence type="ECO:0000256" key="2">
    <source>
        <dbReference type="ARBA" id="ARBA00022727"/>
    </source>
</evidence>
<dbReference type="NCBIfam" id="NF011104">
    <property type="entry name" value="PRK14531.1"/>
    <property type="match status" value="1"/>
</dbReference>
<evidence type="ECO:0000256" key="6">
    <source>
        <dbReference type="RuleBase" id="RU003330"/>
    </source>
</evidence>
<keyword evidence="5" id="KW-0963">Cytoplasm</keyword>
<dbReference type="EC" id="2.7.4.3" evidence="5 7"/>
<proteinExistence type="inferred from homology"/>
<dbReference type="GO" id="GO:0004017">
    <property type="term" value="F:AMP kinase activity"/>
    <property type="evidence" value="ECO:0007669"/>
    <property type="project" value="UniProtKB-UniRule"/>
</dbReference>